<dbReference type="InterPro" id="IPR036388">
    <property type="entry name" value="WH-like_DNA-bd_sf"/>
</dbReference>
<gene>
    <name evidence="3" type="ORF">AMOR_52940</name>
</gene>
<proteinExistence type="predicted"/>
<evidence type="ECO:0000313" key="3">
    <source>
        <dbReference type="EMBL" id="BDG06298.1"/>
    </source>
</evidence>
<dbReference type="SMART" id="SM00421">
    <property type="entry name" value="HTH_LUXR"/>
    <property type="match status" value="1"/>
</dbReference>
<feature type="domain" description="HTH luxR-type" evidence="2">
    <location>
        <begin position="19"/>
        <end position="76"/>
    </location>
</feature>
<evidence type="ECO:0000256" key="1">
    <source>
        <dbReference type="SAM" id="MobiDB-lite"/>
    </source>
</evidence>
<feature type="region of interest" description="Disordered" evidence="1">
    <location>
        <begin position="91"/>
        <end position="112"/>
    </location>
</feature>
<evidence type="ECO:0000313" key="4">
    <source>
        <dbReference type="Proteomes" id="UP001162891"/>
    </source>
</evidence>
<dbReference type="Pfam" id="PF00196">
    <property type="entry name" value="GerE"/>
    <property type="match status" value="1"/>
</dbReference>
<dbReference type="InterPro" id="IPR000792">
    <property type="entry name" value="Tscrpt_reg_LuxR_C"/>
</dbReference>
<dbReference type="Proteomes" id="UP001162891">
    <property type="component" value="Chromosome"/>
</dbReference>
<dbReference type="RefSeq" id="WP_248355745.1">
    <property type="nucleotide sequence ID" value="NZ_AP025591.1"/>
</dbReference>
<dbReference type="InterPro" id="IPR016032">
    <property type="entry name" value="Sig_transdc_resp-reg_C-effctor"/>
</dbReference>
<dbReference type="SUPFAM" id="SSF46894">
    <property type="entry name" value="C-terminal effector domain of the bipartite response regulators"/>
    <property type="match status" value="1"/>
</dbReference>
<name>A0ABN6N371_9BACT</name>
<protein>
    <recommendedName>
        <fullName evidence="2">HTH luxR-type domain-containing protein</fullName>
    </recommendedName>
</protein>
<organism evidence="3 4">
    <name type="scientific">Anaeromyxobacter oryzae</name>
    <dbReference type="NCBI Taxonomy" id="2918170"/>
    <lineage>
        <taxon>Bacteria</taxon>
        <taxon>Pseudomonadati</taxon>
        <taxon>Myxococcota</taxon>
        <taxon>Myxococcia</taxon>
        <taxon>Myxococcales</taxon>
        <taxon>Cystobacterineae</taxon>
        <taxon>Anaeromyxobacteraceae</taxon>
        <taxon>Anaeromyxobacter</taxon>
    </lineage>
</organism>
<reference evidence="4" key="1">
    <citation type="journal article" date="2022" name="Int. J. Syst. Evol. Microbiol.">
        <title>Anaeromyxobacter oryzae sp. nov., Anaeromyxobacter diazotrophicus sp. nov. and Anaeromyxobacter paludicola sp. nov., isolated from paddy soils.</title>
        <authorList>
            <person name="Itoh H."/>
            <person name="Xu Z."/>
            <person name="Mise K."/>
            <person name="Masuda Y."/>
            <person name="Ushijima N."/>
            <person name="Hayakawa C."/>
            <person name="Shiratori Y."/>
            <person name="Senoo K."/>
        </authorList>
    </citation>
    <scope>NUCLEOTIDE SEQUENCE [LARGE SCALE GENOMIC DNA]</scope>
    <source>
        <strain evidence="4">Red232</strain>
    </source>
</reference>
<accession>A0ABN6N371</accession>
<sequence>MPHIEIEILAPFAAKFLEGTNLTPAERAEVLRLAQGFACKDSAAAANVSPETIRARRKRIYRKLDVPGSGELISQLLGLSLKMLASGEKIEARPPVTAPSPSPDAPAIAVAR</sequence>
<keyword evidence="4" id="KW-1185">Reference proteome</keyword>
<dbReference type="EMBL" id="AP025591">
    <property type="protein sequence ID" value="BDG06298.1"/>
    <property type="molecule type" value="Genomic_DNA"/>
</dbReference>
<dbReference type="Gene3D" id="1.10.10.10">
    <property type="entry name" value="Winged helix-like DNA-binding domain superfamily/Winged helix DNA-binding domain"/>
    <property type="match status" value="1"/>
</dbReference>
<evidence type="ECO:0000259" key="2">
    <source>
        <dbReference type="SMART" id="SM00421"/>
    </source>
</evidence>